<feature type="non-terminal residue" evidence="2">
    <location>
        <position position="1"/>
    </location>
</feature>
<gene>
    <name evidence="2" type="ORF">M9458_002129</name>
</gene>
<proteinExistence type="predicted"/>
<accession>A0ABD0S0J8</accession>
<feature type="coiled-coil region" evidence="1">
    <location>
        <begin position="39"/>
        <end position="66"/>
    </location>
</feature>
<dbReference type="EMBL" id="JAMKFB020000001">
    <property type="protein sequence ID" value="KAL0204111.1"/>
    <property type="molecule type" value="Genomic_DNA"/>
</dbReference>
<dbReference type="SUPFAM" id="SSF46966">
    <property type="entry name" value="Spectrin repeat"/>
    <property type="match status" value="1"/>
</dbReference>
<dbReference type="Proteomes" id="UP001529510">
    <property type="component" value="Unassembled WGS sequence"/>
</dbReference>
<protein>
    <submittedName>
        <fullName evidence="2">Uncharacterized protein</fullName>
    </submittedName>
</protein>
<dbReference type="Gene3D" id="1.20.58.60">
    <property type="match status" value="1"/>
</dbReference>
<organism evidence="2 3">
    <name type="scientific">Cirrhinus mrigala</name>
    <name type="common">Mrigala</name>
    <dbReference type="NCBI Taxonomy" id="683832"/>
    <lineage>
        <taxon>Eukaryota</taxon>
        <taxon>Metazoa</taxon>
        <taxon>Chordata</taxon>
        <taxon>Craniata</taxon>
        <taxon>Vertebrata</taxon>
        <taxon>Euteleostomi</taxon>
        <taxon>Actinopterygii</taxon>
        <taxon>Neopterygii</taxon>
        <taxon>Teleostei</taxon>
        <taxon>Ostariophysi</taxon>
        <taxon>Cypriniformes</taxon>
        <taxon>Cyprinidae</taxon>
        <taxon>Labeoninae</taxon>
        <taxon>Labeonini</taxon>
        <taxon>Cirrhinus</taxon>
    </lineage>
</organism>
<dbReference type="AlphaFoldDB" id="A0ABD0S0J8"/>
<evidence type="ECO:0000313" key="3">
    <source>
        <dbReference type="Proteomes" id="UP001529510"/>
    </source>
</evidence>
<sequence length="102" mass="12228">KMIREHPEYNRNQIRELAQTLMDGRVLDELIHKKVEDYNTRWDELMQRALQRRQQLEKSLQWAQENDRTLRLIQDSLNTTDRHLTAYIADGIDAAQIPQEAQ</sequence>
<feature type="non-terminal residue" evidence="2">
    <location>
        <position position="102"/>
    </location>
</feature>
<evidence type="ECO:0000256" key="1">
    <source>
        <dbReference type="SAM" id="Coils"/>
    </source>
</evidence>
<keyword evidence="1" id="KW-0175">Coiled coil</keyword>
<evidence type="ECO:0000313" key="2">
    <source>
        <dbReference type="EMBL" id="KAL0204111.1"/>
    </source>
</evidence>
<name>A0ABD0S0J8_CIRMR</name>
<reference evidence="2 3" key="1">
    <citation type="submission" date="2024-05" db="EMBL/GenBank/DDBJ databases">
        <title>Genome sequencing and assembly of Indian major carp, Cirrhinus mrigala (Hamilton, 1822).</title>
        <authorList>
            <person name="Mohindra V."/>
            <person name="Chowdhury L.M."/>
            <person name="Lal K."/>
            <person name="Jena J.K."/>
        </authorList>
    </citation>
    <scope>NUCLEOTIDE SEQUENCE [LARGE SCALE GENOMIC DNA]</scope>
    <source>
        <strain evidence="2">CM1030</strain>
        <tissue evidence="2">Blood</tissue>
    </source>
</reference>
<keyword evidence="3" id="KW-1185">Reference proteome</keyword>
<comment type="caution">
    <text evidence="2">The sequence shown here is derived from an EMBL/GenBank/DDBJ whole genome shotgun (WGS) entry which is preliminary data.</text>
</comment>